<organism evidence="7 8">
    <name type="scientific">Romanomermis culicivorax</name>
    <name type="common">Nematode worm</name>
    <dbReference type="NCBI Taxonomy" id="13658"/>
    <lineage>
        <taxon>Eukaryota</taxon>
        <taxon>Metazoa</taxon>
        <taxon>Ecdysozoa</taxon>
        <taxon>Nematoda</taxon>
        <taxon>Enoplea</taxon>
        <taxon>Dorylaimia</taxon>
        <taxon>Mermithida</taxon>
        <taxon>Mermithoidea</taxon>
        <taxon>Mermithidae</taxon>
        <taxon>Romanomermis</taxon>
    </lineage>
</organism>
<evidence type="ECO:0000313" key="8">
    <source>
        <dbReference type="WBParaSite" id="nRc.2.0.1.t33687-RA"/>
    </source>
</evidence>
<dbReference type="Pfam" id="PF08264">
    <property type="entry name" value="Anticodon_1"/>
    <property type="match status" value="1"/>
</dbReference>
<dbReference type="PANTHER" id="PTHR42765">
    <property type="entry name" value="SOLEUCYL-TRNA SYNTHETASE"/>
    <property type="match status" value="1"/>
</dbReference>
<dbReference type="Proteomes" id="UP000887565">
    <property type="component" value="Unplaced"/>
</dbReference>
<evidence type="ECO:0000256" key="4">
    <source>
        <dbReference type="ARBA" id="ARBA00022917"/>
    </source>
</evidence>
<dbReference type="InterPro" id="IPR033708">
    <property type="entry name" value="Anticodon_Ile_BEm"/>
</dbReference>
<dbReference type="InterPro" id="IPR050081">
    <property type="entry name" value="Ile-tRNA_ligase"/>
</dbReference>
<name>A0A915K717_ROMCU</name>
<dbReference type="CDD" id="cd07960">
    <property type="entry name" value="Anticodon_Ia_Ile_BEm"/>
    <property type="match status" value="1"/>
</dbReference>
<dbReference type="GO" id="GO:0032543">
    <property type="term" value="P:mitochondrial translation"/>
    <property type="evidence" value="ECO:0007669"/>
    <property type="project" value="TreeGrafter"/>
</dbReference>
<dbReference type="GO" id="GO:0005739">
    <property type="term" value="C:mitochondrion"/>
    <property type="evidence" value="ECO:0007669"/>
    <property type="project" value="TreeGrafter"/>
</dbReference>
<dbReference type="AlphaFoldDB" id="A0A915K717"/>
<keyword evidence="5" id="KW-0030">Aminoacyl-tRNA synthetase</keyword>
<keyword evidence="3" id="KW-0067">ATP-binding</keyword>
<dbReference type="GO" id="GO:0005524">
    <property type="term" value="F:ATP binding"/>
    <property type="evidence" value="ECO:0007669"/>
    <property type="project" value="UniProtKB-KW"/>
</dbReference>
<dbReference type="GO" id="GO:0004822">
    <property type="term" value="F:isoleucine-tRNA ligase activity"/>
    <property type="evidence" value="ECO:0007669"/>
    <property type="project" value="TreeGrafter"/>
</dbReference>
<dbReference type="WBParaSite" id="nRc.2.0.1.t33687-RA">
    <property type="protein sequence ID" value="nRc.2.0.1.t33687-RA"/>
    <property type="gene ID" value="nRc.2.0.1.g33687"/>
</dbReference>
<proteinExistence type="predicted"/>
<dbReference type="Gene3D" id="1.10.730.20">
    <property type="match status" value="1"/>
</dbReference>
<dbReference type="GO" id="GO:0006428">
    <property type="term" value="P:isoleucyl-tRNA aminoacylation"/>
    <property type="evidence" value="ECO:0007669"/>
    <property type="project" value="TreeGrafter"/>
</dbReference>
<evidence type="ECO:0000256" key="5">
    <source>
        <dbReference type="ARBA" id="ARBA00023146"/>
    </source>
</evidence>
<dbReference type="GO" id="GO:0000049">
    <property type="term" value="F:tRNA binding"/>
    <property type="evidence" value="ECO:0007669"/>
    <property type="project" value="InterPro"/>
</dbReference>
<sequence>MKTANIIKRQNGEKICVPACGVDGLRFWSTFSGAECKKIAIGPNILDEIRSRIKNLRIFLRFILGNLAGFSPETDQVSYEQLMVLDKFTLHLLRRKVKEIQKDYETYNLNATISKAYDFTQDLSSHYFSCIKDRLYCDYADGLARRSAQTVLYHLGDVFSRLIAPVLPHLAEEYFDYAPESKIGDAFKRGFPSSLPLKWTNEELFDIIFTCVRPLRKQFLAESGAKNCNELELSILAPFTQYKLIESLGVENLSEIFRVPSLKLILEPHLTECELITKKIDDKITCNRCRRKVCQNNDNAFQEEQLGIQKFPFLKNYLLKVQLSY</sequence>
<keyword evidence="2" id="KW-0547">Nucleotide-binding</keyword>
<dbReference type="PANTHER" id="PTHR42765:SF1">
    <property type="entry name" value="ISOLEUCINE--TRNA LIGASE, MITOCHONDRIAL"/>
    <property type="match status" value="1"/>
</dbReference>
<evidence type="ECO:0000256" key="2">
    <source>
        <dbReference type="ARBA" id="ARBA00022741"/>
    </source>
</evidence>
<evidence type="ECO:0000313" key="7">
    <source>
        <dbReference type="Proteomes" id="UP000887565"/>
    </source>
</evidence>
<evidence type="ECO:0000259" key="6">
    <source>
        <dbReference type="Pfam" id="PF08264"/>
    </source>
</evidence>
<accession>A0A915K717</accession>
<keyword evidence="7" id="KW-1185">Reference proteome</keyword>
<dbReference type="InterPro" id="IPR013155">
    <property type="entry name" value="M/V/L/I-tRNA-synth_anticd-bd"/>
</dbReference>
<evidence type="ECO:0000256" key="3">
    <source>
        <dbReference type="ARBA" id="ARBA00022840"/>
    </source>
</evidence>
<evidence type="ECO:0000256" key="1">
    <source>
        <dbReference type="ARBA" id="ARBA00022598"/>
    </source>
</evidence>
<reference evidence="8" key="1">
    <citation type="submission" date="2022-11" db="UniProtKB">
        <authorList>
            <consortium name="WormBaseParasite"/>
        </authorList>
    </citation>
    <scope>IDENTIFICATION</scope>
</reference>
<protein>
    <submittedName>
        <fullName evidence="8">Methionyl/Valyl/Leucyl/Isoleucyl-tRNA synthetase anticodon-binding domain-containing protein</fullName>
    </submittedName>
</protein>
<dbReference type="SUPFAM" id="SSF47323">
    <property type="entry name" value="Anticodon-binding domain of a subclass of class I aminoacyl-tRNA synthetases"/>
    <property type="match status" value="1"/>
</dbReference>
<dbReference type="InterPro" id="IPR009080">
    <property type="entry name" value="tRNAsynth_Ia_anticodon-bd"/>
</dbReference>
<keyword evidence="1" id="KW-0436">Ligase</keyword>
<keyword evidence="4" id="KW-0648">Protein biosynthesis</keyword>
<feature type="domain" description="Methionyl/Valyl/Leucyl/Isoleucyl-tRNA synthetase anticodon-binding" evidence="6">
    <location>
        <begin position="86"/>
        <end position="219"/>
    </location>
</feature>